<comment type="caution">
    <text evidence="2">The sequence shown here is derived from an EMBL/GenBank/DDBJ whole genome shotgun (WGS) entry which is preliminary data.</text>
</comment>
<evidence type="ECO:0000313" key="3">
    <source>
        <dbReference type="Proteomes" id="UP001448207"/>
    </source>
</evidence>
<dbReference type="Proteomes" id="UP001448207">
    <property type="component" value="Unassembled WGS sequence"/>
</dbReference>
<protein>
    <submittedName>
        <fullName evidence="2">Uncharacterized protein</fullName>
    </submittedName>
</protein>
<dbReference type="EMBL" id="JBCLYO010000002">
    <property type="protein sequence ID" value="KAL0092561.1"/>
    <property type="molecule type" value="Genomic_DNA"/>
</dbReference>
<keyword evidence="3" id="KW-1185">Reference proteome</keyword>
<name>A0ABR3B9A8_PHYBL</name>
<sequence>MWSLFVFLSFSLSLSLSLYIYIYRYLALITLLITLILETHLLYNRCHINNTHLFFFPHKKKLVSTWQNNVLFLSARCCHTLFINMWIDSIEFFPTVTLTHSLTKSLNH</sequence>
<organism evidence="2 3">
    <name type="scientific">Phycomyces blakesleeanus</name>
    <dbReference type="NCBI Taxonomy" id="4837"/>
    <lineage>
        <taxon>Eukaryota</taxon>
        <taxon>Fungi</taxon>
        <taxon>Fungi incertae sedis</taxon>
        <taxon>Mucoromycota</taxon>
        <taxon>Mucoromycotina</taxon>
        <taxon>Mucoromycetes</taxon>
        <taxon>Mucorales</taxon>
        <taxon>Phycomycetaceae</taxon>
        <taxon>Phycomyces</taxon>
    </lineage>
</organism>
<feature type="transmembrane region" description="Helical" evidence="1">
    <location>
        <begin position="25"/>
        <end position="43"/>
    </location>
</feature>
<gene>
    <name evidence="2" type="ORF">J3Q64DRAFT_1719543</name>
</gene>
<keyword evidence="1" id="KW-1133">Transmembrane helix</keyword>
<keyword evidence="1" id="KW-0472">Membrane</keyword>
<proteinExistence type="predicted"/>
<reference evidence="2 3" key="1">
    <citation type="submission" date="2024-04" db="EMBL/GenBank/DDBJ databases">
        <title>Symmetric and asymmetric DNA N6-adenine methylation regulates different biological responses in Mucorales.</title>
        <authorList>
            <consortium name="Lawrence Berkeley National Laboratory"/>
            <person name="Lax C."/>
            <person name="Mondo S.J."/>
            <person name="Osorio-Concepcion M."/>
            <person name="Muszewska A."/>
            <person name="Corrochano-Luque M."/>
            <person name="Gutierrez G."/>
            <person name="Riley R."/>
            <person name="Lipzen A."/>
            <person name="Guo J."/>
            <person name="Hundley H."/>
            <person name="Amirebrahimi M."/>
            <person name="Ng V."/>
            <person name="Lorenzo-Gutierrez D."/>
            <person name="Binder U."/>
            <person name="Yang J."/>
            <person name="Song Y."/>
            <person name="Canovas D."/>
            <person name="Navarro E."/>
            <person name="Freitag M."/>
            <person name="Gabaldon T."/>
            <person name="Grigoriev I.V."/>
            <person name="Corrochano L.M."/>
            <person name="Nicolas F.E."/>
            <person name="Garre V."/>
        </authorList>
    </citation>
    <scope>NUCLEOTIDE SEQUENCE [LARGE SCALE GENOMIC DNA]</scope>
    <source>
        <strain evidence="2 3">L51</strain>
    </source>
</reference>
<evidence type="ECO:0000256" key="1">
    <source>
        <dbReference type="SAM" id="Phobius"/>
    </source>
</evidence>
<keyword evidence="1" id="KW-0812">Transmembrane</keyword>
<evidence type="ECO:0000313" key="2">
    <source>
        <dbReference type="EMBL" id="KAL0092561.1"/>
    </source>
</evidence>
<accession>A0ABR3B9A8</accession>